<organism evidence="2 3">
    <name type="scientific">Paraburkholderia lycopersici</name>
    <dbReference type="NCBI Taxonomy" id="416944"/>
    <lineage>
        <taxon>Bacteria</taxon>
        <taxon>Pseudomonadati</taxon>
        <taxon>Pseudomonadota</taxon>
        <taxon>Betaproteobacteria</taxon>
        <taxon>Burkholderiales</taxon>
        <taxon>Burkholderiaceae</taxon>
        <taxon>Paraburkholderia</taxon>
    </lineage>
</organism>
<reference evidence="3" key="1">
    <citation type="submission" date="2016-09" db="EMBL/GenBank/DDBJ databases">
        <authorList>
            <person name="Varghese N."/>
            <person name="Submissions S."/>
        </authorList>
    </citation>
    <scope>NUCLEOTIDE SEQUENCE [LARGE SCALE GENOMIC DNA]</scope>
    <source>
        <strain evidence="3">TNe-862</strain>
    </source>
</reference>
<proteinExistence type="predicted"/>
<feature type="signal peptide" evidence="1">
    <location>
        <begin position="1"/>
        <end position="19"/>
    </location>
</feature>
<accession>A0A1G7DG05</accession>
<keyword evidence="1" id="KW-0732">Signal</keyword>
<sequence length="209" mass="22929">MKKLFYFFLLAYACSSKLAMGQAENLADINIEDVRYQFLCEGGEGTSRITVEKTDLGNAGKLIIFEKNLEQTDDCGLGTWTVDPSSSRSKGIRLVTINPGQPGVSAQMLVFSIDSGNVFFAGYIPVAADRVGNLKFELETNDTGNVGIWREIYEVVDNKIKMTEEQLLVDDGDVCIDGNGEAWRLSVGGSERCDGKRISGTLKKAHKIQ</sequence>
<gene>
    <name evidence="2" type="ORF">SAMN05421548_1599</name>
</gene>
<keyword evidence="3" id="KW-1185">Reference proteome</keyword>
<evidence type="ECO:0000313" key="3">
    <source>
        <dbReference type="Proteomes" id="UP000198908"/>
    </source>
</evidence>
<dbReference type="OrthoDB" id="9111204at2"/>
<dbReference type="AlphaFoldDB" id="A0A1G7DG05"/>
<dbReference type="EMBL" id="FMYQ01000059">
    <property type="protein sequence ID" value="SDE50447.1"/>
    <property type="molecule type" value="Genomic_DNA"/>
</dbReference>
<evidence type="ECO:0000313" key="2">
    <source>
        <dbReference type="EMBL" id="SDE50447.1"/>
    </source>
</evidence>
<dbReference type="Proteomes" id="UP000198908">
    <property type="component" value="Unassembled WGS sequence"/>
</dbReference>
<dbReference type="RefSeq" id="WP_092006653.1">
    <property type="nucleotide sequence ID" value="NZ_FMYQ01000059.1"/>
</dbReference>
<evidence type="ECO:0000256" key="1">
    <source>
        <dbReference type="SAM" id="SignalP"/>
    </source>
</evidence>
<feature type="chain" id="PRO_5011597268" evidence="1">
    <location>
        <begin position="20"/>
        <end position="209"/>
    </location>
</feature>
<name>A0A1G7DG05_9BURK</name>
<protein>
    <submittedName>
        <fullName evidence="2">Uncharacterized protein</fullName>
    </submittedName>
</protein>